<dbReference type="RefSeq" id="WP_005455412.1">
    <property type="nucleotide sequence ID" value="NZ_CM001440.1"/>
</dbReference>
<evidence type="ECO:0000313" key="2">
    <source>
        <dbReference type="Proteomes" id="UP000002791"/>
    </source>
</evidence>
<dbReference type="Proteomes" id="UP000002791">
    <property type="component" value="Chromosome"/>
</dbReference>
<dbReference type="EMBL" id="CM001440">
    <property type="protein sequence ID" value="EHR60644.1"/>
    <property type="molecule type" value="Genomic_DNA"/>
</dbReference>
<name>H5XI14_9PSEU</name>
<dbReference type="AlphaFoldDB" id="H5XI14"/>
<proteinExistence type="predicted"/>
<protein>
    <submittedName>
        <fullName evidence="1">Uncharacterized protein</fullName>
    </submittedName>
</protein>
<organism evidence="1 2">
    <name type="scientific">Saccharomonospora cyanea NA-134</name>
    <dbReference type="NCBI Taxonomy" id="882082"/>
    <lineage>
        <taxon>Bacteria</taxon>
        <taxon>Bacillati</taxon>
        <taxon>Actinomycetota</taxon>
        <taxon>Actinomycetes</taxon>
        <taxon>Pseudonocardiales</taxon>
        <taxon>Pseudonocardiaceae</taxon>
        <taxon>Saccharomonospora</taxon>
    </lineage>
</organism>
<gene>
    <name evidence="1" type="ORF">SaccyDRAFT_1746</name>
</gene>
<keyword evidence="2" id="KW-1185">Reference proteome</keyword>
<sequence length="92" mass="10081">MRQRDERLRSLRTELDVLAKTADRSDPVDEALLCLTEAAVLVLAASEREPAPDHESARCDRDLLLRAVASTRAAVGAVTFAATSTHNRLPTR</sequence>
<accession>H5XI14</accession>
<reference evidence="1 2" key="1">
    <citation type="submission" date="2011-11" db="EMBL/GenBank/DDBJ databases">
        <title>The Noncontiguous Finished sequence of Saccharomonospora cyanea NA-134.</title>
        <authorList>
            <consortium name="US DOE Joint Genome Institute"/>
            <person name="Lucas S."/>
            <person name="Han J."/>
            <person name="Lapidus A."/>
            <person name="Cheng J.-F."/>
            <person name="Goodwin L."/>
            <person name="Pitluck S."/>
            <person name="Peters L."/>
            <person name="Ovchinnikova G."/>
            <person name="Lu M."/>
            <person name="Detter J.C."/>
            <person name="Han C."/>
            <person name="Tapia R."/>
            <person name="Land M."/>
            <person name="Hauser L."/>
            <person name="Kyrpides N."/>
            <person name="Ivanova N."/>
            <person name="Pagani I."/>
            <person name="Brambilla E.-M."/>
            <person name="Klenk H.-P."/>
            <person name="Woyke T."/>
        </authorList>
    </citation>
    <scope>NUCLEOTIDE SEQUENCE [LARGE SCALE GENOMIC DNA]</scope>
    <source>
        <strain evidence="1 2">NA-134</strain>
    </source>
</reference>
<dbReference type="HOGENOM" id="CLU_2411410_0_0_11"/>
<evidence type="ECO:0000313" key="1">
    <source>
        <dbReference type="EMBL" id="EHR60644.1"/>
    </source>
</evidence>